<proteinExistence type="predicted"/>
<gene>
    <name evidence="2" type="primary">estB_1</name>
    <name evidence="2" type="ORF">Pla144_10080</name>
</gene>
<dbReference type="SUPFAM" id="SSF56601">
    <property type="entry name" value="beta-lactamase/transpeptidase-like"/>
    <property type="match status" value="1"/>
</dbReference>
<dbReference type="Gene3D" id="3.40.710.10">
    <property type="entry name" value="DD-peptidase/beta-lactamase superfamily"/>
    <property type="match status" value="1"/>
</dbReference>
<dbReference type="Pfam" id="PF00144">
    <property type="entry name" value="Beta-lactamase"/>
    <property type="match status" value="1"/>
</dbReference>
<keyword evidence="2" id="KW-0378">Hydrolase</keyword>
<keyword evidence="3" id="KW-1185">Reference proteome</keyword>
<protein>
    <submittedName>
        <fullName evidence="2">Esterase EstB</fullName>
        <ecNumber evidence="2">3.1.1.-</ecNumber>
    </submittedName>
</protein>
<name>A0A5C6CZZ3_9BACT</name>
<dbReference type="InterPro" id="IPR012338">
    <property type="entry name" value="Beta-lactam/transpept-like"/>
</dbReference>
<dbReference type="EMBL" id="SJPS01000001">
    <property type="protein sequence ID" value="TWU30222.1"/>
    <property type="molecule type" value="Genomic_DNA"/>
</dbReference>
<feature type="domain" description="Beta-lactamase-related" evidence="1">
    <location>
        <begin position="54"/>
        <end position="393"/>
    </location>
</feature>
<organism evidence="2 3">
    <name type="scientific">Bythopirellula polymerisocia</name>
    <dbReference type="NCBI Taxonomy" id="2528003"/>
    <lineage>
        <taxon>Bacteria</taxon>
        <taxon>Pseudomonadati</taxon>
        <taxon>Planctomycetota</taxon>
        <taxon>Planctomycetia</taxon>
        <taxon>Pirellulales</taxon>
        <taxon>Lacipirellulaceae</taxon>
        <taxon>Bythopirellula</taxon>
    </lineage>
</organism>
<sequence length="414" mass="45654">MHSRIFVLIACVAILSITYRIHAEPLPTAAPEDVGMSSEKLAKIGEVMRLRVTYGQLVGGSVLVSRRGKVVYFEPFGLMDAEADKPWQADTIARIYSMTKGITTAAALMLVDEGKLALDDPVEKYLPELADRTVYDPTGNRPAKSPMTIRQLMTHTSGLVYGNAEGTPVERLFAETNPLDYEGTLQDLIDKLAGLPLAFDPGTDWHYGLSTDVLGAVVERVSGKTLAEFFQERIFEPLQMVDTGFQVPQEKLDRFAVCYEQKDGKWIVEDDPATSRYSRPATFLSGGGGLVSTAADYWRFFNMIAVGGEAEGKRVLKPETVALMSHNQLDDKSGWVADPGSGFGLGFRVVCEPIPADDRQLLGEYGWGGRASTQYWSNPREEFTVVTLEQTLPYRDSTFVVVNPLVYEAIVDAE</sequence>
<dbReference type="InterPro" id="IPR001466">
    <property type="entry name" value="Beta-lactam-related"/>
</dbReference>
<dbReference type="RefSeq" id="WP_146448248.1">
    <property type="nucleotide sequence ID" value="NZ_SJPS01000001.1"/>
</dbReference>
<dbReference type="PANTHER" id="PTHR43283:SF3">
    <property type="entry name" value="BETA-LACTAMASE FAMILY PROTEIN (AFU_ORTHOLOGUE AFUA_5G07500)"/>
    <property type="match status" value="1"/>
</dbReference>
<evidence type="ECO:0000259" key="1">
    <source>
        <dbReference type="Pfam" id="PF00144"/>
    </source>
</evidence>
<dbReference type="PANTHER" id="PTHR43283">
    <property type="entry name" value="BETA-LACTAMASE-RELATED"/>
    <property type="match status" value="1"/>
</dbReference>
<dbReference type="EC" id="3.1.1.-" evidence="2"/>
<dbReference type="AlphaFoldDB" id="A0A5C6CZZ3"/>
<dbReference type="GO" id="GO:0016787">
    <property type="term" value="F:hydrolase activity"/>
    <property type="evidence" value="ECO:0007669"/>
    <property type="project" value="UniProtKB-KW"/>
</dbReference>
<comment type="caution">
    <text evidence="2">The sequence shown here is derived from an EMBL/GenBank/DDBJ whole genome shotgun (WGS) entry which is preliminary data.</text>
</comment>
<evidence type="ECO:0000313" key="2">
    <source>
        <dbReference type="EMBL" id="TWU30222.1"/>
    </source>
</evidence>
<dbReference type="Proteomes" id="UP000318437">
    <property type="component" value="Unassembled WGS sequence"/>
</dbReference>
<dbReference type="InterPro" id="IPR050789">
    <property type="entry name" value="Diverse_Enzym_Activities"/>
</dbReference>
<evidence type="ECO:0000313" key="3">
    <source>
        <dbReference type="Proteomes" id="UP000318437"/>
    </source>
</evidence>
<accession>A0A5C6CZZ3</accession>
<dbReference type="OrthoDB" id="9770183at2"/>
<reference evidence="2 3" key="1">
    <citation type="submission" date="2019-02" db="EMBL/GenBank/DDBJ databases">
        <title>Deep-cultivation of Planctomycetes and their phenomic and genomic characterization uncovers novel biology.</title>
        <authorList>
            <person name="Wiegand S."/>
            <person name="Jogler M."/>
            <person name="Boedeker C."/>
            <person name="Pinto D."/>
            <person name="Vollmers J."/>
            <person name="Rivas-Marin E."/>
            <person name="Kohn T."/>
            <person name="Peeters S.H."/>
            <person name="Heuer A."/>
            <person name="Rast P."/>
            <person name="Oberbeckmann S."/>
            <person name="Bunk B."/>
            <person name="Jeske O."/>
            <person name="Meyerdierks A."/>
            <person name="Storesund J.E."/>
            <person name="Kallscheuer N."/>
            <person name="Luecker S."/>
            <person name="Lage O.M."/>
            <person name="Pohl T."/>
            <person name="Merkel B.J."/>
            <person name="Hornburger P."/>
            <person name="Mueller R.-W."/>
            <person name="Bruemmer F."/>
            <person name="Labrenz M."/>
            <person name="Spormann A.M."/>
            <person name="Op Den Camp H."/>
            <person name="Overmann J."/>
            <person name="Amann R."/>
            <person name="Jetten M.S.M."/>
            <person name="Mascher T."/>
            <person name="Medema M.H."/>
            <person name="Devos D.P."/>
            <person name="Kaster A.-K."/>
            <person name="Ovreas L."/>
            <person name="Rohde M."/>
            <person name="Galperin M.Y."/>
            <person name="Jogler C."/>
        </authorList>
    </citation>
    <scope>NUCLEOTIDE SEQUENCE [LARGE SCALE GENOMIC DNA]</scope>
    <source>
        <strain evidence="2 3">Pla144</strain>
    </source>
</reference>